<gene>
    <name evidence="1" type="ORF">BDN72DRAFT_894805</name>
</gene>
<evidence type="ECO:0000313" key="1">
    <source>
        <dbReference type="EMBL" id="TFK72462.1"/>
    </source>
</evidence>
<evidence type="ECO:0000313" key="2">
    <source>
        <dbReference type="Proteomes" id="UP000308600"/>
    </source>
</evidence>
<reference evidence="1 2" key="1">
    <citation type="journal article" date="2019" name="Nat. Ecol. Evol.">
        <title>Megaphylogeny resolves global patterns of mushroom evolution.</title>
        <authorList>
            <person name="Varga T."/>
            <person name="Krizsan K."/>
            <person name="Foldi C."/>
            <person name="Dima B."/>
            <person name="Sanchez-Garcia M."/>
            <person name="Sanchez-Ramirez S."/>
            <person name="Szollosi G.J."/>
            <person name="Szarkandi J.G."/>
            <person name="Papp V."/>
            <person name="Albert L."/>
            <person name="Andreopoulos W."/>
            <person name="Angelini C."/>
            <person name="Antonin V."/>
            <person name="Barry K.W."/>
            <person name="Bougher N.L."/>
            <person name="Buchanan P."/>
            <person name="Buyck B."/>
            <person name="Bense V."/>
            <person name="Catcheside P."/>
            <person name="Chovatia M."/>
            <person name="Cooper J."/>
            <person name="Damon W."/>
            <person name="Desjardin D."/>
            <person name="Finy P."/>
            <person name="Geml J."/>
            <person name="Haridas S."/>
            <person name="Hughes K."/>
            <person name="Justo A."/>
            <person name="Karasinski D."/>
            <person name="Kautmanova I."/>
            <person name="Kiss B."/>
            <person name="Kocsube S."/>
            <person name="Kotiranta H."/>
            <person name="LaButti K.M."/>
            <person name="Lechner B.E."/>
            <person name="Liimatainen K."/>
            <person name="Lipzen A."/>
            <person name="Lukacs Z."/>
            <person name="Mihaltcheva S."/>
            <person name="Morgado L.N."/>
            <person name="Niskanen T."/>
            <person name="Noordeloos M.E."/>
            <person name="Ohm R.A."/>
            <person name="Ortiz-Santana B."/>
            <person name="Ovrebo C."/>
            <person name="Racz N."/>
            <person name="Riley R."/>
            <person name="Savchenko A."/>
            <person name="Shiryaev A."/>
            <person name="Soop K."/>
            <person name="Spirin V."/>
            <person name="Szebenyi C."/>
            <person name="Tomsovsky M."/>
            <person name="Tulloss R.E."/>
            <person name="Uehling J."/>
            <person name="Grigoriev I.V."/>
            <person name="Vagvolgyi C."/>
            <person name="Papp T."/>
            <person name="Martin F.M."/>
            <person name="Miettinen O."/>
            <person name="Hibbett D.S."/>
            <person name="Nagy L.G."/>
        </authorList>
    </citation>
    <scope>NUCLEOTIDE SEQUENCE [LARGE SCALE GENOMIC DNA]</scope>
    <source>
        <strain evidence="1 2">NL-1719</strain>
    </source>
</reference>
<name>A0ACD3B459_9AGAR</name>
<keyword evidence="2" id="KW-1185">Reference proteome</keyword>
<sequence>MFSSSVRTALFALAASAVAVSAAPGLSLKVTGPSAVNGVSNLKVSATLTNTGDETLKVLNDPLSPLSTIPANTFAITNADGASPSFAGVKAKFVPQRAAELGSYVTLAPGESKTVEHDLSEAYDFSASGEGSYDVEARNVFQIVQDDNKLDTIYASAEAHTAEVVGSLTPRAAPTGHMGKRATFRSCSSTQQSQLNAAATSAQTYAANALSYANSHTSATTRYTTWFGAYTAARHTTITSHYSNISGYSFSSYTFDCTCTDAGTYAYVYPDTFPVVYLCGAFWQAPVTGTDSRAGTLIHESSHFTRNGGTEDYVYGQSGARSLASSNPANAVFNADNHEYFAENNPAQS</sequence>
<keyword evidence="1" id="KW-0378">Hydrolase</keyword>
<organism evidence="1 2">
    <name type="scientific">Pluteus cervinus</name>
    <dbReference type="NCBI Taxonomy" id="181527"/>
    <lineage>
        <taxon>Eukaryota</taxon>
        <taxon>Fungi</taxon>
        <taxon>Dikarya</taxon>
        <taxon>Basidiomycota</taxon>
        <taxon>Agaricomycotina</taxon>
        <taxon>Agaricomycetes</taxon>
        <taxon>Agaricomycetidae</taxon>
        <taxon>Agaricales</taxon>
        <taxon>Pluteineae</taxon>
        <taxon>Pluteaceae</taxon>
        <taxon>Pluteus</taxon>
    </lineage>
</organism>
<protein>
    <submittedName>
        <fullName evidence="1">Deuterolysin M35 metalloprotease</fullName>
    </submittedName>
</protein>
<keyword evidence="1" id="KW-0482">Metalloprotease</keyword>
<dbReference type="EMBL" id="ML208285">
    <property type="protein sequence ID" value="TFK72462.1"/>
    <property type="molecule type" value="Genomic_DNA"/>
</dbReference>
<accession>A0ACD3B459</accession>
<proteinExistence type="predicted"/>
<dbReference type="Proteomes" id="UP000308600">
    <property type="component" value="Unassembled WGS sequence"/>
</dbReference>
<keyword evidence="1" id="KW-0645">Protease</keyword>